<reference evidence="1" key="2">
    <citation type="submission" date="2020-09" db="EMBL/GenBank/DDBJ databases">
        <authorList>
            <person name="Sun Q."/>
            <person name="Ohkuma M."/>
        </authorList>
    </citation>
    <scope>NUCLEOTIDE SEQUENCE</scope>
    <source>
        <strain evidence="1">JCM 4633</strain>
    </source>
</reference>
<dbReference type="RefSeq" id="WP_190113373.1">
    <property type="nucleotide sequence ID" value="NZ_BMVB01000052.1"/>
</dbReference>
<name>A0A918WRR9_STRCJ</name>
<gene>
    <name evidence="1" type="ORF">GCM10010507_63050</name>
</gene>
<dbReference type="AlphaFoldDB" id="A0A918WRR9"/>
<evidence type="ECO:0000313" key="2">
    <source>
        <dbReference type="Proteomes" id="UP000646244"/>
    </source>
</evidence>
<protein>
    <submittedName>
        <fullName evidence="1">Uncharacterized protein</fullName>
    </submittedName>
</protein>
<organism evidence="1 2">
    <name type="scientific">Streptomyces cinnamoneus</name>
    <name type="common">Streptoverticillium cinnamoneum</name>
    <dbReference type="NCBI Taxonomy" id="53446"/>
    <lineage>
        <taxon>Bacteria</taxon>
        <taxon>Bacillati</taxon>
        <taxon>Actinomycetota</taxon>
        <taxon>Actinomycetes</taxon>
        <taxon>Kitasatosporales</taxon>
        <taxon>Streptomycetaceae</taxon>
        <taxon>Streptomyces</taxon>
        <taxon>Streptomyces cinnamoneus group</taxon>
    </lineage>
</organism>
<accession>A0A918WRR9</accession>
<dbReference type="EMBL" id="BMVB01000052">
    <property type="protein sequence ID" value="GHC75038.1"/>
    <property type="molecule type" value="Genomic_DNA"/>
</dbReference>
<sequence>MAEKCAGMYDAWRRSEVSKRLDVLEGFLGSRPPYRNGAEAREWFATTVALAREALAEDDLDLAGMHLVHLQEESEEWADDPHCPFDVSAYEADAQVRDLVKDELRGRVSVKRRDDRKSIQLSIGVTRNKLLYKVRGLTCSDRHDVHYLSGRATMALDLGHMDAARREVDRLRKIEKRYDGKGEGGAPTPCHF</sequence>
<proteinExistence type="predicted"/>
<reference evidence="1" key="1">
    <citation type="journal article" date="2014" name="Int. J. Syst. Evol. Microbiol.">
        <title>Complete genome sequence of Corynebacterium casei LMG S-19264T (=DSM 44701T), isolated from a smear-ripened cheese.</title>
        <authorList>
            <consortium name="US DOE Joint Genome Institute (JGI-PGF)"/>
            <person name="Walter F."/>
            <person name="Albersmeier A."/>
            <person name="Kalinowski J."/>
            <person name="Ruckert C."/>
        </authorList>
    </citation>
    <scope>NUCLEOTIDE SEQUENCE</scope>
    <source>
        <strain evidence="1">JCM 4633</strain>
    </source>
</reference>
<dbReference type="Proteomes" id="UP000646244">
    <property type="component" value="Unassembled WGS sequence"/>
</dbReference>
<evidence type="ECO:0000313" key="1">
    <source>
        <dbReference type="EMBL" id="GHC75038.1"/>
    </source>
</evidence>
<comment type="caution">
    <text evidence="1">The sequence shown here is derived from an EMBL/GenBank/DDBJ whole genome shotgun (WGS) entry which is preliminary data.</text>
</comment>